<proteinExistence type="predicted"/>
<evidence type="ECO:0000313" key="2">
    <source>
        <dbReference type="EMBL" id="KAK7024501.1"/>
    </source>
</evidence>
<comment type="caution">
    <text evidence="2">The sequence shown here is derived from an EMBL/GenBank/DDBJ whole genome shotgun (WGS) entry which is preliminary data.</text>
</comment>
<name>A0AAW0BFC1_9AGAR</name>
<feature type="domain" description="F-box" evidence="1">
    <location>
        <begin position="2"/>
        <end position="47"/>
    </location>
</feature>
<evidence type="ECO:0000259" key="1">
    <source>
        <dbReference type="PROSITE" id="PS50181"/>
    </source>
</evidence>
<organism evidence="2 3">
    <name type="scientific">Paramarasmius palmivorus</name>
    <dbReference type="NCBI Taxonomy" id="297713"/>
    <lineage>
        <taxon>Eukaryota</taxon>
        <taxon>Fungi</taxon>
        <taxon>Dikarya</taxon>
        <taxon>Basidiomycota</taxon>
        <taxon>Agaricomycotina</taxon>
        <taxon>Agaricomycetes</taxon>
        <taxon>Agaricomycetidae</taxon>
        <taxon>Agaricales</taxon>
        <taxon>Marasmiineae</taxon>
        <taxon>Marasmiaceae</taxon>
        <taxon>Paramarasmius</taxon>
    </lineage>
</organism>
<dbReference type="EMBL" id="JAYKXP010000122">
    <property type="protein sequence ID" value="KAK7024501.1"/>
    <property type="molecule type" value="Genomic_DNA"/>
</dbReference>
<accession>A0AAW0BFC1</accession>
<dbReference type="Proteomes" id="UP001383192">
    <property type="component" value="Unassembled WGS sequence"/>
</dbReference>
<dbReference type="PROSITE" id="PS50181">
    <property type="entry name" value="FBOX"/>
    <property type="match status" value="1"/>
</dbReference>
<dbReference type="SUPFAM" id="SSF81383">
    <property type="entry name" value="F-box domain"/>
    <property type="match status" value="1"/>
</dbReference>
<evidence type="ECO:0000313" key="3">
    <source>
        <dbReference type="Proteomes" id="UP001383192"/>
    </source>
</evidence>
<dbReference type="InterPro" id="IPR036047">
    <property type="entry name" value="F-box-like_dom_sf"/>
</dbReference>
<dbReference type="AlphaFoldDB" id="A0AAW0BFC1"/>
<protein>
    <recommendedName>
        <fullName evidence="1">F-box domain-containing protein</fullName>
    </recommendedName>
</protein>
<sequence>MPHSIHDLPVELDERILGLVPYFTLAGVCRVSKRYHTVGTRVLYRHLPLYFAPDAVMCFTTLLRNDVAAEYVRDLSLLQMLEYDGSTSFLSAFFILLSKVLPRLFNLRDLTIHLGNPGSVVLTSHFDFILCTCNFPHLEDIRFFGPVTHHMISFLHKHRSTIERVMLVPLNTADSVDEVDHILVESSTLAFQKLDMLFTTVTFARNILCSPLPSLQNCLLTWMDMGDPDMDPSKVIEALATSQCDRPFTGKLTIE</sequence>
<keyword evidence="3" id="KW-1185">Reference proteome</keyword>
<gene>
    <name evidence="2" type="ORF">VNI00_016253</name>
</gene>
<reference evidence="2 3" key="1">
    <citation type="submission" date="2024-01" db="EMBL/GenBank/DDBJ databases">
        <title>A draft genome for a cacao thread blight-causing isolate of Paramarasmius palmivorus.</title>
        <authorList>
            <person name="Baruah I.K."/>
            <person name="Bukari Y."/>
            <person name="Amoako-Attah I."/>
            <person name="Meinhardt L.W."/>
            <person name="Bailey B.A."/>
            <person name="Cohen S.P."/>
        </authorList>
    </citation>
    <scope>NUCLEOTIDE SEQUENCE [LARGE SCALE GENOMIC DNA]</scope>
    <source>
        <strain evidence="2 3">GH-12</strain>
    </source>
</reference>
<dbReference type="InterPro" id="IPR001810">
    <property type="entry name" value="F-box_dom"/>
</dbReference>